<accession>A0ACD3ADK6</accession>
<keyword evidence="2" id="KW-1185">Reference proteome</keyword>
<protein>
    <submittedName>
        <fullName evidence="1">Uncharacterized protein</fullName>
    </submittedName>
</protein>
<name>A0ACD3ADK6_9AGAR</name>
<proteinExistence type="predicted"/>
<evidence type="ECO:0000313" key="2">
    <source>
        <dbReference type="Proteomes" id="UP000308600"/>
    </source>
</evidence>
<gene>
    <name evidence="1" type="ORF">BDN72DRAFT_319377</name>
</gene>
<sequence length="339" mass="38228">MASITPQTAIITGLFLVEPALLLTSSAATFTKKRVQHTMEFCAYKARCIWRDIYGDTGLSDLPEELLVEIVTMLEWADILRIRQTSKRMNSISQSLAVWRNVVESVPPRLLWLERPIKTYSSQELERLFLRRQRAVAGYEALADGGAPRWRTIKIEDPPETPCMDLVPGGRWLLTSNARGSISYHDLNAPDSPGRILTPAKPANCLTKMSIDVDSTASYLRFNIALAFYLLRQSDYRIEVWQVDLVLDQHGQGTGLRAVCQVSFKQEPPGICDSLSLLGESLAFTTFYKDHPAVYTVVVAWRSVQGSDYQKQIPTHQVDMVLVFCQEMFSFPHSTASLH</sequence>
<reference evidence="1 2" key="1">
    <citation type="journal article" date="2019" name="Nat. Ecol. Evol.">
        <title>Megaphylogeny resolves global patterns of mushroom evolution.</title>
        <authorList>
            <person name="Varga T."/>
            <person name="Krizsan K."/>
            <person name="Foldi C."/>
            <person name="Dima B."/>
            <person name="Sanchez-Garcia M."/>
            <person name="Sanchez-Ramirez S."/>
            <person name="Szollosi G.J."/>
            <person name="Szarkandi J.G."/>
            <person name="Papp V."/>
            <person name="Albert L."/>
            <person name="Andreopoulos W."/>
            <person name="Angelini C."/>
            <person name="Antonin V."/>
            <person name="Barry K.W."/>
            <person name="Bougher N.L."/>
            <person name="Buchanan P."/>
            <person name="Buyck B."/>
            <person name="Bense V."/>
            <person name="Catcheside P."/>
            <person name="Chovatia M."/>
            <person name="Cooper J."/>
            <person name="Damon W."/>
            <person name="Desjardin D."/>
            <person name="Finy P."/>
            <person name="Geml J."/>
            <person name="Haridas S."/>
            <person name="Hughes K."/>
            <person name="Justo A."/>
            <person name="Karasinski D."/>
            <person name="Kautmanova I."/>
            <person name="Kiss B."/>
            <person name="Kocsube S."/>
            <person name="Kotiranta H."/>
            <person name="LaButti K.M."/>
            <person name="Lechner B.E."/>
            <person name="Liimatainen K."/>
            <person name="Lipzen A."/>
            <person name="Lukacs Z."/>
            <person name="Mihaltcheva S."/>
            <person name="Morgado L.N."/>
            <person name="Niskanen T."/>
            <person name="Noordeloos M.E."/>
            <person name="Ohm R.A."/>
            <person name="Ortiz-Santana B."/>
            <person name="Ovrebo C."/>
            <person name="Racz N."/>
            <person name="Riley R."/>
            <person name="Savchenko A."/>
            <person name="Shiryaev A."/>
            <person name="Soop K."/>
            <person name="Spirin V."/>
            <person name="Szebenyi C."/>
            <person name="Tomsovsky M."/>
            <person name="Tulloss R.E."/>
            <person name="Uehling J."/>
            <person name="Grigoriev I.V."/>
            <person name="Vagvolgyi C."/>
            <person name="Papp T."/>
            <person name="Martin F.M."/>
            <person name="Miettinen O."/>
            <person name="Hibbett D.S."/>
            <person name="Nagy L.G."/>
        </authorList>
    </citation>
    <scope>NUCLEOTIDE SEQUENCE [LARGE SCALE GENOMIC DNA]</scope>
    <source>
        <strain evidence="1 2">NL-1719</strain>
    </source>
</reference>
<dbReference type="EMBL" id="ML208518">
    <property type="protein sequence ID" value="TFK63530.1"/>
    <property type="molecule type" value="Genomic_DNA"/>
</dbReference>
<evidence type="ECO:0000313" key="1">
    <source>
        <dbReference type="EMBL" id="TFK63530.1"/>
    </source>
</evidence>
<organism evidence="1 2">
    <name type="scientific">Pluteus cervinus</name>
    <dbReference type="NCBI Taxonomy" id="181527"/>
    <lineage>
        <taxon>Eukaryota</taxon>
        <taxon>Fungi</taxon>
        <taxon>Dikarya</taxon>
        <taxon>Basidiomycota</taxon>
        <taxon>Agaricomycotina</taxon>
        <taxon>Agaricomycetes</taxon>
        <taxon>Agaricomycetidae</taxon>
        <taxon>Agaricales</taxon>
        <taxon>Pluteineae</taxon>
        <taxon>Pluteaceae</taxon>
        <taxon>Pluteus</taxon>
    </lineage>
</organism>
<dbReference type="Proteomes" id="UP000308600">
    <property type="component" value="Unassembled WGS sequence"/>
</dbReference>